<gene>
    <name evidence="2" type="ORF">N0B31_14940</name>
</gene>
<dbReference type="KEGG" id="ssai:N0B31_14940"/>
<proteinExistence type="predicted"/>
<accession>A0A9E7U3N0</accession>
<dbReference type="AlphaFoldDB" id="A0A9E7U3N0"/>
<dbReference type="RefSeq" id="WP_260592424.1">
    <property type="nucleotide sequence ID" value="NZ_CP104003.1"/>
</dbReference>
<feature type="transmembrane region" description="Helical" evidence="1">
    <location>
        <begin position="107"/>
        <end position="128"/>
    </location>
</feature>
<keyword evidence="1" id="KW-0472">Membrane</keyword>
<feature type="transmembrane region" description="Helical" evidence="1">
    <location>
        <begin position="21"/>
        <end position="40"/>
    </location>
</feature>
<dbReference type="Proteomes" id="UP001057580">
    <property type="component" value="Chromosome"/>
</dbReference>
<keyword evidence="1" id="KW-1133">Transmembrane helix</keyword>
<feature type="transmembrane region" description="Helical" evidence="1">
    <location>
        <begin position="52"/>
        <end position="71"/>
    </location>
</feature>
<organism evidence="2 3">
    <name type="scientific">Salinirubellus salinus</name>
    <dbReference type="NCBI Taxonomy" id="1364945"/>
    <lineage>
        <taxon>Archaea</taxon>
        <taxon>Methanobacteriati</taxon>
        <taxon>Methanobacteriota</taxon>
        <taxon>Stenosarchaea group</taxon>
        <taxon>Halobacteria</taxon>
        <taxon>Halobacteriales</taxon>
        <taxon>Natronomonadaceae</taxon>
        <taxon>Salinirubellus</taxon>
    </lineage>
</organism>
<feature type="transmembrane region" description="Helical" evidence="1">
    <location>
        <begin position="140"/>
        <end position="162"/>
    </location>
</feature>
<dbReference type="GeneID" id="74943744"/>
<dbReference type="EMBL" id="CP104003">
    <property type="protein sequence ID" value="UWM53430.1"/>
    <property type="molecule type" value="Genomic_DNA"/>
</dbReference>
<evidence type="ECO:0000313" key="2">
    <source>
        <dbReference type="EMBL" id="UWM53430.1"/>
    </source>
</evidence>
<protein>
    <submittedName>
        <fullName evidence="2">Uncharacterized protein</fullName>
    </submittedName>
</protein>
<feature type="transmembrane region" description="Helical" evidence="1">
    <location>
        <begin position="174"/>
        <end position="199"/>
    </location>
</feature>
<keyword evidence="3" id="KW-1185">Reference proteome</keyword>
<sequence>MSSTDDERTTGGRHPRPQLPLSVLGTVFLVVALTAFALSIESGRPTPYAGGIALVTALLGVAGIAVLDAVVGRTGVRIVAHVLPGLVVLSLAFLLTALQFADRFLTPPLYVVLLGHWVVGFSLVLGGVDVARGATRRVRRVAAVGLGATVVWTLVAAGYVVAELVTRGWNGGSGITAGAVSAWVLVLVLAGGPSLVFLWDRRETRPERQHGVDG</sequence>
<reference evidence="2" key="1">
    <citation type="submission" date="2022-09" db="EMBL/GenBank/DDBJ databases">
        <title>Diverse halophilic archaea isolated from saline environments.</title>
        <authorList>
            <person name="Cui H.-L."/>
        </authorList>
    </citation>
    <scope>NUCLEOTIDE SEQUENCE</scope>
    <source>
        <strain evidence="2">ZS-35-S2</strain>
    </source>
</reference>
<keyword evidence="1" id="KW-0812">Transmembrane</keyword>
<feature type="transmembrane region" description="Helical" evidence="1">
    <location>
        <begin position="78"/>
        <end position="101"/>
    </location>
</feature>
<evidence type="ECO:0000256" key="1">
    <source>
        <dbReference type="SAM" id="Phobius"/>
    </source>
</evidence>
<name>A0A9E7U3N0_9EURY</name>
<evidence type="ECO:0000313" key="3">
    <source>
        <dbReference type="Proteomes" id="UP001057580"/>
    </source>
</evidence>